<keyword evidence="1" id="KW-0472">Membrane</keyword>
<name>A0A165BIS0_9APHY</name>
<evidence type="ECO:0000313" key="2">
    <source>
        <dbReference type="EMBL" id="KZT01135.1"/>
    </source>
</evidence>
<dbReference type="InParanoid" id="A0A165BIS0"/>
<proteinExistence type="predicted"/>
<feature type="transmembrane region" description="Helical" evidence="1">
    <location>
        <begin position="37"/>
        <end position="64"/>
    </location>
</feature>
<sequence>ASPTWPIPPDPPHIATVSIASGVHLNMTRPCKSPESVWYFSIFVVTFAVAATSSFQLTHAIWAFRLP</sequence>
<evidence type="ECO:0000256" key="1">
    <source>
        <dbReference type="SAM" id="Phobius"/>
    </source>
</evidence>
<keyword evidence="1" id="KW-0812">Transmembrane</keyword>
<dbReference type="EMBL" id="KV427669">
    <property type="protein sequence ID" value="KZT01135.1"/>
    <property type="molecule type" value="Genomic_DNA"/>
</dbReference>
<dbReference type="RefSeq" id="XP_040758875.1">
    <property type="nucleotide sequence ID" value="XM_040910057.1"/>
</dbReference>
<protein>
    <submittedName>
        <fullName evidence="2">Uncharacterized protein</fullName>
    </submittedName>
</protein>
<organism evidence="2 3">
    <name type="scientific">Laetiporus sulphureus 93-53</name>
    <dbReference type="NCBI Taxonomy" id="1314785"/>
    <lineage>
        <taxon>Eukaryota</taxon>
        <taxon>Fungi</taxon>
        <taxon>Dikarya</taxon>
        <taxon>Basidiomycota</taxon>
        <taxon>Agaricomycotina</taxon>
        <taxon>Agaricomycetes</taxon>
        <taxon>Polyporales</taxon>
        <taxon>Laetiporus</taxon>
    </lineage>
</organism>
<accession>A0A165BIS0</accession>
<gene>
    <name evidence="2" type="ORF">LAESUDRAFT_731495</name>
</gene>
<evidence type="ECO:0000313" key="3">
    <source>
        <dbReference type="Proteomes" id="UP000076871"/>
    </source>
</evidence>
<keyword evidence="3" id="KW-1185">Reference proteome</keyword>
<dbReference type="GeneID" id="63827086"/>
<feature type="non-terminal residue" evidence="2">
    <location>
        <position position="1"/>
    </location>
</feature>
<dbReference type="Proteomes" id="UP000076871">
    <property type="component" value="Unassembled WGS sequence"/>
</dbReference>
<keyword evidence="1" id="KW-1133">Transmembrane helix</keyword>
<dbReference type="AlphaFoldDB" id="A0A165BIS0"/>
<reference evidence="2 3" key="1">
    <citation type="journal article" date="2016" name="Mol. Biol. Evol.">
        <title>Comparative Genomics of Early-Diverging Mushroom-Forming Fungi Provides Insights into the Origins of Lignocellulose Decay Capabilities.</title>
        <authorList>
            <person name="Nagy L.G."/>
            <person name="Riley R."/>
            <person name="Tritt A."/>
            <person name="Adam C."/>
            <person name="Daum C."/>
            <person name="Floudas D."/>
            <person name="Sun H."/>
            <person name="Yadav J.S."/>
            <person name="Pangilinan J."/>
            <person name="Larsson K.H."/>
            <person name="Matsuura K."/>
            <person name="Barry K."/>
            <person name="Labutti K."/>
            <person name="Kuo R."/>
            <person name="Ohm R.A."/>
            <person name="Bhattacharya S.S."/>
            <person name="Shirouzu T."/>
            <person name="Yoshinaga Y."/>
            <person name="Martin F.M."/>
            <person name="Grigoriev I.V."/>
            <person name="Hibbett D.S."/>
        </authorList>
    </citation>
    <scope>NUCLEOTIDE SEQUENCE [LARGE SCALE GENOMIC DNA]</scope>
    <source>
        <strain evidence="2 3">93-53</strain>
    </source>
</reference>